<organism evidence="6 7">
    <name type="scientific">Dovyalis caffra</name>
    <dbReference type="NCBI Taxonomy" id="77055"/>
    <lineage>
        <taxon>Eukaryota</taxon>
        <taxon>Viridiplantae</taxon>
        <taxon>Streptophyta</taxon>
        <taxon>Embryophyta</taxon>
        <taxon>Tracheophyta</taxon>
        <taxon>Spermatophyta</taxon>
        <taxon>Magnoliopsida</taxon>
        <taxon>eudicotyledons</taxon>
        <taxon>Gunneridae</taxon>
        <taxon>Pentapetalae</taxon>
        <taxon>rosids</taxon>
        <taxon>fabids</taxon>
        <taxon>Malpighiales</taxon>
        <taxon>Salicaceae</taxon>
        <taxon>Flacourtieae</taxon>
        <taxon>Dovyalis</taxon>
    </lineage>
</organism>
<evidence type="ECO:0000256" key="2">
    <source>
        <dbReference type="ARBA" id="ARBA00022669"/>
    </source>
</evidence>
<dbReference type="PANTHER" id="PTHR22595">
    <property type="entry name" value="CHITINASE-RELATED"/>
    <property type="match status" value="1"/>
</dbReference>
<reference evidence="6 7" key="1">
    <citation type="submission" date="2024-01" db="EMBL/GenBank/DDBJ databases">
        <authorList>
            <person name="Waweru B."/>
        </authorList>
    </citation>
    <scope>NUCLEOTIDE SEQUENCE [LARGE SCALE GENOMIC DNA]</scope>
</reference>
<dbReference type="EMBL" id="CAWUPB010000913">
    <property type="protein sequence ID" value="CAK7329392.1"/>
    <property type="molecule type" value="Genomic_DNA"/>
</dbReference>
<name>A0AAV1R8N1_9ROSI</name>
<dbReference type="GO" id="GO:0006032">
    <property type="term" value="P:chitin catabolic process"/>
    <property type="evidence" value="ECO:0007669"/>
    <property type="project" value="InterPro"/>
</dbReference>
<accession>A0AAV1R8N1</accession>
<gene>
    <name evidence="6" type="ORF">DCAF_LOCUS7147</name>
</gene>
<dbReference type="GO" id="GO:0016998">
    <property type="term" value="P:cell wall macromolecule catabolic process"/>
    <property type="evidence" value="ECO:0007669"/>
    <property type="project" value="InterPro"/>
</dbReference>
<comment type="similarity">
    <text evidence="1">Belongs to the glycosyl hydrolase 19 family. Chitinase class I subfamily.</text>
</comment>
<dbReference type="SUPFAM" id="SSF53955">
    <property type="entry name" value="Lysozyme-like"/>
    <property type="match status" value="1"/>
</dbReference>
<dbReference type="PANTHER" id="PTHR22595:SF79">
    <property type="entry name" value="CHITINASE 12"/>
    <property type="match status" value="1"/>
</dbReference>
<comment type="caution">
    <text evidence="6">The sequence shown here is derived from an EMBL/GenBank/DDBJ whole genome shotgun (WGS) entry which is preliminary data.</text>
</comment>
<evidence type="ECO:0000256" key="1">
    <source>
        <dbReference type="ARBA" id="ARBA00009373"/>
    </source>
</evidence>
<sequence length="109" mass="12350">MVSQLIHQNVETKLMVPYAYSKCVVAKMVSKAFPEFGMIGDDDTRKRETAVFFGRTYHETDPLISFETAIRFWRTPHSSDAPSCRDVITGKWAPHLLLIKSMAGIQAMV</sequence>
<keyword evidence="2" id="KW-0147">Chitin-binding</keyword>
<protein>
    <recommendedName>
        <fullName evidence="5">Glycoside hydrolase family 19 catalytic domain-containing protein</fullName>
    </recommendedName>
</protein>
<keyword evidence="3" id="KW-0611">Plant defense</keyword>
<feature type="domain" description="Glycoside hydrolase family 19 catalytic" evidence="5">
    <location>
        <begin position="60"/>
        <end position="95"/>
    </location>
</feature>
<evidence type="ECO:0000259" key="5">
    <source>
        <dbReference type="Pfam" id="PF00182"/>
    </source>
</evidence>
<dbReference type="GO" id="GO:0004568">
    <property type="term" value="F:chitinase activity"/>
    <property type="evidence" value="ECO:0007669"/>
    <property type="project" value="InterPro"/>
</dbReference>
<dbReference type="Proteomes" id="UP001314170">
    <property type="component" value="Unassembled WGS sequence"/>
</dbReference>
<dbReference type="InterPro" id="IPR023346">
    <property type="entry name" value="Lysozyme-like_dom_sf"/>
</dbReference>
<evidence type="ECO:0000313" key="7">
    <source>
        <dbReference type="Proteomes" id="UP001314170"/>
    </source>
</evidence>
<proteinExistence type="inferred from homology"/>
<keyword evidence="4" id="KW-1015">Disulfide bond</keyword>
<dbReference type="GO" id="GO:0008061">
    <property type="term" value="F:chitin binding"/>
    <property type="evidence" value="ECO:0007669"/>
    <property type="project" value="UniProtKB-KW"/>
</dbReference>
<dbReference type="GO" id="GO:0050832">
    <property type="term" value="P:defense response to fungus"/>
    <property type="evidence" value="ECO:0007669"/>
    <property type="project" value="TreeGrafter"/>
</dbReference>
<dbReference type="InterPro" id="IPR000726">
    <property type="entry name" value="Glyco_hydro_19_cat"/>
</dbReference>
<dbReference type="Pfam" id="PF00182">
    <property type="entry name" value="Glyco_hydro_19"/>
    <property type="match status" value="1"/>
</dbReference>
<evidence type="ECO:0000313" key="6">
    <source>
        <dbReference type="EMBL" id="CAK7329392.1"/>
    </source>
</evidence>
<evidence type="ECO:0000256" key="3">
    <source>
        <dbReference type="ARBA" id="ARBA00022821"/>
    </source>
</evidence>
<dbReference type="AlphaFoldDB" id="A0AAV1R8N1"/>
<dbReference type="Gene3D" id="1.10.530.10">
    <property type="match status" value="2"/>
</dbReference>
<keyword evidence="7" id="KW-1185">Reference proteome</keyword>
<evidence type="ECO:0000256" key="4">
    <source>
        <dbReference type="ARBA" id="ARBA00023157"/>
    </source>
</evidence>